<evidence type="ECO:0000259" key="1">
    <source>
        <dbReference type="Pfam" id="PF03992"/>
    </source>
</evidence>
<comment type="caution">
    <text evidence="2">The sequence shown here is derived from an EMBL/GenBank/DDBJ whole genome shotgun (WGS) entry which is preliminary data.</text>
</comment>
<dbReference type="InterPro" id="IPR011008">
    <property type="entry name" value="Dimeric_a/b-barrel"/>
</dbReference>
<dbReference type="OrthoDB" id="67451at2157"/>
<organism evidence="2 3">
    <name type="scientific">Candidatus Methanoperedens nitratireducens</name>
    <dbReference type="NCBI Taxonomy" id="1392998"/>
    <lineage>
        <taxon>Archaea</taxon>
        <taxon>Methanobacteriati</taxon>
        <taxon>Methanobacteriota</taxon>
        <taxon>Stenosarchaea group</taxon>
        <taxon>Methanomicrobia</taxon>
        <taxon>Methanosarcinales</taxon>
        <taxon>ANME-2 cluster</taxon>
        <taxon>Candidatus Methanoperedentaceae</taxon>
        <taxon>Candidatus Methanoperedens</taxon>
    </lineage>
</organism>
<keyword evidence="3" id="KW-1185">Reference proteome</keyword>
<dbReference type="Pfam" id="PF03992">
    <property type="entry name" value="ABM"/>
    <property type="match status" value="1"/>
</dbReference>
<dbReference type="InterPro" id="IPR007138">
    <property type="entry name" value="ABM_dom"/>
</dbReference>
<protein>
    <recommendedName>
        <fullName evidence="1">ABM domain-containing protein</fullName>
    </recommendedName>
</protein>
<dbReference type="EMBL" id="JMIY01000005">
    <property type="protein sequence ID" value="KCZ71409.1"/>
    <property type="molecule type" value="Genomic_DNA"/>
</dbReference>
<dbReference type="RefSeq" id="WP_048091335.1">
    <property type="nucleotide sequence ID" value="NZ_JMIY01000005.1"/>
</dbReference>
<name>A0A062V6L0_9EURY</name>
<dbReference type="SUPFAM" id="SSF54909">
    <property type="entry name" value="Dimeric alpha+beta barrel"/>
    <property type="match status" value="1"/>
</dbReference>
<evidence type="ECO:0000313" key="3">
    <source>
        <dbReference type="Proteomes" id="UP000027153"/>
    </source>
</evidence>
<evidence type="ECO:0000313" key="2">
    <source>
        <dbReference type="EMBL" id="KCZ71409.1"/>
    </source>
</evidence>
<accession>A0A062V6L0</accession>
<sequence>MEVITIVEGKVPISKAGEFEAAYESLKQEPFPPGLLRSSLLRNSDNPEIYRIETAWESREALDKMRSSTQTPKAIELFQKVKASPRVEIYDIVHNLP</sequence>
<dbReference type="AlphaFoldDB" id="A0A062V6L0"/>
<proteinExistence type="predicted"/>
<feature type="domain" description="ABM" evidence="1">
    <location>
        <begin position="5"/>
        <end position="71"/>
    </location>
</feature>
<dbReference type="Proteomes" id="UP000027153">
    <property type="component" value="Unassembled WGS sequence"/>
</dbReference>
<gene>
    <name evidence="2" type="ORF">ANME2D_02139</name>
</gene>
<reference evidence="2 3" key="1">
    <citation type="journal article" date="2013" name="Nature">
        <title>Anaerobic oxidation of methane coupled to nitrate reduction in a novel archaeal lineage.</title>
        <authorList>
            <person name="Haroon M.F."/>
            <person name="Hu S."/>
            <person name="Shi Y."/>
            <person name="Imelfort M."/>
            <person name="Keller J."/>
            <person name="Hugenholtz P."/>
            <person name="Yuan Z."/>
            <person name="Tyson G.W."/>
        </authorList>
    </citation>
    <scope>NUCLEOTIDE SEQUENCE [LARGE SCALE GENOMIC DNA]</scope>
    <source>
        <strain evidence="2 3">ANME-2d</strain>
    </source>
</reference>
<dbReference type="Gene3D" id="3.30.70.100">
    <property type="match status" value="1"/>
</dbReference>